<name>A0A9X2F8X7_9SPHI</name>
<protein>
    <submittedName>
        <fullName evidence="1">Uncharacterized protein</fullName>
    </submittedName>
</protein>
<sequence length="123" mass="14279">MKRLLSIVLTIVILLQTLSSLVIVSGYEANKSFISTYLCENKNKPQLHCNGQCYLMKQLKKEASEQEQKANNSLREKFEINLFAQSETPNFIDNTYIKLTQEYFFLQKEPIKSSITIYHPPQV</sequence>
<dbReference type="AlphaFoldDB" id="A0A9X2F8X7"/>
<organism evidence="1 2">
    <name type="scientific">Solitalea agri</name>
    <dbReference type="NCBI Taxonomy" id="2953739"/>
    <lineage>
        <taxon>Bacteria</taxon>
        <taxon>Pseudomonadati</taxon>
        <taxon>Bacteroidota</taxon>
        <taxon>Sphingobacteriia</taxon>
        <taxon>Sphingobacteriales</taxon>
        <taxon>Sphingobacteriaceae</taxon>
        <taxon>Solitalea</taxon>
    </lineage>
</organism>
<dbReference type="EMBL" id="JAMWYS010000046">
    <property type="protein sequence ID" value="MCO4293913.1"/>
    <property type="molecule type" value="Genomic_DNA"/>
</dbReference>
<evidence type="ECO:0000313" key="2">
    <source>
        <dbReference type="Proteomes" id="UP001155182"/>
    </source>
</evidence>
<reference evidence="1" key="1">
    <citation type="submission" date="2022-06" db="EMBL/GenBank/DDBJ databases">
        <title>Solitalea sp. MAHUQ-68 isolated from rhizospheric soil.</title>
        <authorList>
            <person name="Huq M.A."/>
        </authorList>
    </citation>
    <scope>NUCLEOTIDE SEQUENCE</scope>
    <source>
        <strain evidence="1">MAHUQ-68</strain>
    </source>
</reference>
<comment type="caution">
    <text evidence="1">The sequence shown here is derived from an EMBL/GenBank/DDBJ whole genome shotgun (WGS) entry which is preliminary data.</text>
</comment>
<accession>A0A9X2F8X7</accession>
<evidence type="ECO:0000313" key="1">
    <source>
        <dbReference type="EMBL" id="MCO4293913.1"/>
    </source>
</evidence>
<dbReference type="Proteomes" id="UP001155182">
    <property type="component" value="Unassembled WGS sequence"/>
</dbReference>
<dbReference type="RefSeq" id="WP_252588610.1">
    <property type="nucleotide sequence ID" value="NZ_JAMWYS010000046.1"/>
</dbReference>
<proteinExistence type="predicted"/>
<gene>
    <name evidence="1" type="ORF">NF867_13695</name>
</gene>
<keyword evidence="2" id="KW-1185">Reference proteome</keyword>